<sequence>MVSPFIQGMGMGGGLIVAIGAQNAFVLTQAVRRNHTLAITLVCCLCDMIFISLGVTGVGAAVAANPTLTSLAAWGGGLFLLWYGWGAFRSALRGGTLEARGDGAGSLRATLIALLAVTLLNPHFYLDTVVLLGSVSGQFSQDARTLFGAGAITASIIWFSGLSLGGRMLAPVFARPMAWRVLDGLVCLVMWSLAVSLIRPQLVA</sequence>
<dbReference type="KEGG" id="dfl:DFE_2497"/>
<evidence type="ECO:0000256" key="4">
    <source>
        <dbReference type="ARBA" id="ARBA00022989"/>
    </source>
</evidence>
<evidence type="ECO:0000313" key="8">
    <source>
        <dbReference type="Proteomes" id="UP000269883"/>
    </source>
</evidence>
<feature type="transmembrane region" description="Helical" evidence="6">
    <location>
        <begin position="68"/>
        <end position="88"/>
    </location>
</feature>
<dbReference type="GO" id="GO:0015171">
    <property type="term" value="F:amino acid transmembrane transporter activity"/>
    <property type="evidence" value="ECO:0007669"/>
    <property type="project" value="TreeGrafter"/>
</dbReference>
<accession>A0A2Z6B190</accession>
<feature type="transmembrane region" description="Helical" evidence="6">
    <location>
        <begin position="177"/>
        <end position="198"/>
    </location>
</feature>
<dbReference type="RefSeq" id="WP_126380008.1">
    <property type="nucleotide sequence ID" value="NZ_AP017378.1"/>
</dbReference>
<dbReference type="PANTHER" id="PTHR30086">
    <property type="entry name" value="ARGININE EXPORTER PROTEIN ARGO"/>
    <property type="match status" value="1"/>
</dbReference>
<keyword evidence="3 6" id="KW-0812">Transmembrane</keyword>
<dbReference type="GO" id="GO:0005886">
    <property type="term" value="C:plasma membrane"/>
    <property type="evidence" value="ECO:0007669"/>
    <property type="project" value="UniProtKB-SubCell"/>
</dbReference>
<evidence type="ECO:0000256" key="6">
    <source>
        <dbReference type="SAM" id="Phobius"/>
    </source>
</evidence>
<dbReference type="OrthoDB" id="5638726at2"/>
<organism evidence="7 8">
    <name type="scientific">Desulfovibrio ferrophilus</name>
    <dbReference type="NCBI Taxonomy" id="241368"/>
    <lineage>
        <taxon>Bacteria</taxon>
        <taxon>Pseudomonadati</taxon>
        <taxon>Thermodesulfobacteriota</taxon>
        <taxon>Desulfovibrionia</taxon>
        <taxon>Desulfovibrionales</taxon>
        <taxon>Desulfovibrionaceae</taxon>
        <taxon>Desulfovibrio</taxon>
    </lineage>
</organism>
<comment type="subcellular location">
    <subcellularLocation>
        <location evidence="1">Cell membrane</location>
        <topology evidence="1">Multi-pass membrane protein</topology>
    </subcellularLocation>
</comment>
<keyword evidence="2" id="KW-1003">Cell membrane</keyword>
<feature type="transmembrane region" description="Helical" evidence="6">
    <location>
        <begin position="37"/>
        <end position="62"/>
    </location>
</feature>
<dbReference type="PANTHER" id="PTHR30086:SF20">
    <property type="entry name" value="ARGININE EXPORTER PROTEIN ARGO-RELATED"/>
    <property type="match status" value="1"/>
</dbReference>
<feature type="transmembrane region" description="Helical" evidence="6">
    <location>
        <begin position="146"/>
        <end position="165"/>
    </location>
</feature>
<evidence type="ECO:0000256" key="2">
    <source>
        <dbReference type="ARBA" id="ARBA00022475"/>
    </source>
</evidence>
<dbReference type="Proteomes" id="UP000269883">
    <property type="component" value="Chromosome"/>
</dbReference>
<dbReference type="Pfam" id="PF01810">
    <property type="entry name" value="LysE"/>
    <property type="match status" value="1"/>
</dbReference>
<dbReference type="AlphaFoldDB" id="A0A2Z6B190"/>
<evidence type="ECO:0000256" key="3">
    <source>
        <dbReference type="ARBA" id="ARBA00022692"/>
    </source>
</evidence>
<protein>
    <submittedName>
        <fullName evidence="7">Lysine exporter protein LysE/YggA</fullName>
    </submittedName>
</protein>
<keyword evidence="4 6" id="KW-1133">Transmembrane helix</keyword>
<evidence type="ECO:0000256" key="5">
    <source>
        <dbReference type="ARBA" id="ARBA00023136"/>
    </source>
</evidence>
<reference evidence="7 8" key="1">
    <citation type="journal article" date="2018" name="Sci. Adv.">
        <title>Multi-heme cytochromes provide a pathway for survival in energy-limited environments.</title>
        <authorList>
            <person name="Deng X."/>
            <person name="Dohmae N."/>
            <person name="Nealson K.H."/>
            <person name="Hashimoto K."/>
            <person name="Okamoto A."/>
        </authorList>
    </citation>
    <scope>NUCLEOTIDE SEQUENCE [LARGE SCALE GENOMIC DNA]</scope>
    <source>
        <strain evidence="7 8">IS5</strain>
    </source>
</reference>
<name>A0A2Z6B190_9BACT</name>
<proteinExistence type="predicted"/>
<keyword evidence="5 6" id="KW-0472">Membrane</keyword>
<dbReference type="InterPro" id="IPR001123">
    <property type="entry name" value="LeuE-type"/>
</dbReference>
<gene>
    <name evidence="7" type="ORF">DFE_2497</name>
</gene>
<evidence type="ECO:0000313" key="7">
    <source>
        <dbReference type="EMBL" id="BBD09223.1"/>
    </source>
</evidence>
<dbReference type="EMBL" id="AP017378">
    <property type="protein sequence ID" value="BBD09223.1"/>
    <property type="molecule type" value="Genomic_DNA"/>
</dbReference>
<keyword evidence="8" id="KW-1185">Reference proteome</keyword>
<feature type="transmembrane region" description="Helical" evidence="6">
    <location>
        <begin position="109"/>
        <end position="126"/>
    </location>
</feature>
<feature type="transmembrane region" description="Helical" evidence="6">
    <location>
        <begin position="6"/>
        <end position="25"/>
    </location>
</feature>
<evidence type="ECO:0000256" key="1">
    <source>
        <dbReference type="ARBA" id="ARBA00004651"/>
    </source>
</evidence>